<evidence type="ECO:0000313" key="3">
    <source>
        <dbReference type="Proteomes" id="UP000231550"/>
    </source>
</evidence>
<dbReference type="EMBL" id="PCVN01000053">
    <property type="protein sequence ID" value="PIQ74424.1"/>
    <property type="molecule type" value="Genomic_DNA"/>
</dbReference>
<evidence type="ECO:0000259" key="1">
    <source>
        <dbReference type="PROSITE" id="PS50987"/>
    </source>
</evidence>
<dbReference type="GO" id="GO:0003700">
    <property type="term" value="F:DNA-binding transcription factor activity"/>
    <property type="evidence" value="ECO:0007669"/>
    <property type="project" value="InterPro"/>
</dbReference>
<organism evidence="2 3">
    <name type="scientific">Candidatus Portnoybacteria bacterium CG11_big_fil_rev_8_21_14_0_20_44_10</name>
    <dbReference type="NCBI Taxonomy" id="1974818"/>
    <lineage>
        <taxon>Bacteria</taxon>
        <taxon>Candidatus Portnoyibacteriota</taxon>
    </lineage>
</organism>
<dbReference type="PROSITE" id="PS50987">
    <property type="entry name" value="HTH_ARSR_2"/>
    <property type="match status" value="1"/>
</dbReference>
<name>A0A2H0KSN3_9BACT</name>
<proteinExistence type="predicted"/>
<dbReference type="SMART" id="SM00418">
    <property type="entry name" value="HTH_ARSR"/>
    <property type="match status" value="1"/>
</dbReference>
<feature type="domain" description="HTH arsR-type" evidence="1">
    <location>
        <begin position="3"/>
        <end position="92"/>
    </location>
</feature>
<sequence>MAKTTKTGKQLERYFKGVANHWRIDVLFLLSEKDNLSLDAIAKELDCNFKTISEHTKKLVNAGLLNKTYRGREVSHSLSPYGRRFITFIMTF</sequence>
<gene>
    <name evidence="2" type="ORF">COV85_02205</name>
</gene>
<dbReference type="InterPro" id="IPR011991">
    <property type="entry name" value="ArsR-like_HTH"/>
</dbReference>
<dbReference type="SUPFAM" id="SSF46785">
    <property type="entry name" value="Winged helix' DNA-binding domain"/>
    <property type="match status" value="1"/>
</dbReference>
<dbReference type="InterPro" id="IPR036390">
    <property type="entry name" value="WH_DNA-bd_sf"/>
</dbReference>
<comment type="caution">
    <text evidence="2">The sequence shown here is derived from an EMBL/GenBank/DDBJ whole genome shotgun (WGS) entry which is preliminary data.</text>
</comment>
<accession>A0A2H0KSN3</accession>
<dbReference type="InterPro" id="IPR036388">
    <property type="entry name" value="WH-like_DNA-bd_sf"/>
</dbReference>
<dbReference type="AlphaFoldDB" id="A0A2H0KSN3"/>
<dbReference type="CDD" id="cd00090">
    <property type="entry name" value="HTH_ARSR"/>
    <property type="match status" value="1"/>
</dbReference>
<reference evidence="2 3" key="1">
    <citation type="submission" date="2017-09" db="EMBL/GenBank/DDBJ databases">
        <title>Depth-based differentiation of microbial function through sediment-hosted aquifers and enrichment of novel symbionts in the deep terrestrial subsurface.</title>
        <authorList>
            <person name="Probst A.J."/>
            <person name="Ladd B."/>
            <person name="Jarett J.K."/>
            <person name="Geller-Mcgrath D.E."/>
            <person name="Sieber C.M."/>
            <person name="Emerson J.B."/>
            <person name="Anantharaman K."/>
            <person name="Thomas B.C."/>
            <person name="Malmstrom R."/>
            <person name="Stieglmeier M."/>
            <person name="Klingl A."/>
            <person name="Woyke T."/>
            <person name="Ryan C.M."/>
            <person name="Banfield J.F."/>
        </authorList>
    </citation>
    <scope>NUCLEOTIDE SEQUENCE [LARGE SCALE GENOMIC DNA]</scope>
    <source>
        <strain evidence="2">CG11_big_fil_rev_8_21_14_0_20_44_10</strain>
    </source>
</reference>
<dbReference type="Pfam" id="PF01022">
    <property type="entry name" value="HTH_5"/>
    <property type="match status" value="1"/>
</dbReference>
<dbReference type="Gene3D" id="1.10.10.10">
    <property type="entry name" value="Winged helix-like DNA-binding domain superfamily/Winged helix DNA-binding domain"/>
    <property type="match status" value="1"/>
</dbReference>
<dbReference type="InterPro" id="IPR001845">
    <property type="entry name" value="HTH_ArsR_DNA-bd_dom"/>
</dbReference>
<protein>
    <recommendedName>
        <fullName evidence="1">HTH arsR-type domain-containing protein</fullName>
    </recommendedName>
</protein>
<evidence type="ECO:0000313" key="2">
    <source>
        <dbReference type="EMBL" id="PIQ74424.1"/>
    </source>
</evidence>
<dbReference type="Proteomes" id="UP000231550">
    <property type="component" value="Unassembled WGS sequence"/>
</dbReference>